<dbReference type="InterPro" id="IPR008775">
    <property type="entry name" value="Phytyl_CoA_dOase-like"/>
</dbReference>
<protein>
    <recommendedName>
        <fullName evidence="3">Phytanoyl-CoA dioxygenase</fullName>
    </recommendedName>
</protein>
<evidence type="ECO:0000313" key="1">
    <source>
        <dbReference type="EMBL" id="KIN03839.1"/>
    </source>
</evidence>
<proteinExistence type="predicted"/>
<dbReference type="Gene3D" id="2.60.120.620">
    <property type="entry name" value="q2cbj1_9rhob like domain"/>
    <property type="match status" value="1"/>
</dbReference>
<reference evidence="1 2" key="1">
    <citation type="submission" date="2014-04" db="EMBL/GenBank/DDBJ databases">
        <authorList>
            <consortium name="DOE Joint Genome Institute"/>
            <person name="Kuo A."/>
            <person name="Martino E."/>
            <person name="Perotto S."/>
            <person name="Kohler A."/>
            <person name="Nagy L.G."/>
            <person name="Floudas D."/>
            <person name="Copeland A."/>
            <person name="Barry K.W."/>
            <person name="Cichocki N."/>
            <person name="Veneault-Fourrey C."/>
            <person name="LaButti K."/>
            <person name="Lindquist E.A."/>
            <person name="Lipzen A."/>
            <person name="Lundell T."/>
            <person name="Morin E."/>
            <person name="Murat C."/>
            <person name="Sun H."/>
            <person name="Tunlid A."/>
            <person name="Henrissat B."/>
            <person name="Grigoriev I.V."/>
            <person name="Hibbett D.S."/>
            <person name="Martin F."/>
            <person name="Nordberg H.P."/>
            <person name="Cantor M.N."/>
            <person name="Hua S.X."/>
        </authorList>
    </citation>
    <scope>NUCLEOTIDE SEQUENCE [LARGE SCALE GENOMIC DNA]</scope>
    <source>
        <strain evidence="1 2">Zn</strain>
    </source>
</reference>
<gene>
    <name evidence="1" type="ORF">OIDMADRAFT_193764</name>
</gene>
<name>A0A0C3CXT3_OIDMZ</name>
<evidence type="ECO:0000313" key="2">
    <source>
        <dbReference type="Proteomes" id="UP000054321"/>
    </source>
</evidence>
<dbReference type="HOGENOM" id="CLU_049199_0_0_1"/>
<dbReference type="OrthoDB" id="445007at2759"/>
<dbReference type="InParanoid" id="A0A0C3CXT3"/>
<keyword evidence="2" id="KW-1185">Reference proteome</keyword>
<reference evidence="2" key="2">
    <citation type="submission" date="2015-01" db="EMBL/GenBank/DDBJ databases">
        <title>Evolutionary Origins and Diversification of the Mycorrhizal Mutualists.</title>
        <authorList>
            <consortium name="DOE Joint Genome Institute"/>
            <consortium name="Mycorrhizal Genomics Consortium"/>
            <person name="Kohler A."/>
            <person name="Kuo A."/>
            <person name="Nagy L.G."/>
            <person name="Floudas D."/>
            <person name="Copeland A."/>
            <person name="Barry K.W."/>
            <person name="Cichocki N."/>
            <person name="Veneault-Fourrey C."/>
            <person name="LaButti K."/>
            <person name="Lindquist E.A."/>
            <person name="Lipzen A."/>
            <person name="Lundell T."/>
            <person name="Morin E."/>
            <person name="Murat C."/>
            <person name="Riley R."/>
            <person name="Ohm R."/>
            <person name="Sun H."/>
            <person name="Tunlid A."/>
            <person name="Henrissat B."/>
            <person name="Grigoriev I.V."/>
            <person name="Hibbett D.S."/>
            <person name="Martin F."/>
        </authorList>
    </citation>
    <scope>NUCLEOTIDE SEQUENCE [LARGE SCALE GENOMIC DNA]</scope>
    <source>
        <strain evidence="2">Zn</strain>
    </source>
</reference>
<evidence type="ECO:0008006" key="3">
    <source>
        <dbReference type="Google" id="ProtNLM"/>
    </source>
</evidence>
<dbReference type="AlphaFoldDB" id="A0A0C3CXT3"/>
<dbReference type="SUPFAM" id="SSF51197">
    <property type="entry name" value="Clavaminate synthase-like"/>
    <property type="match status" value="1"/>
</dbReference>
<dbReference type="Proteomes" id="UP000054321">
    <property type="component" value="Unassembled WGS sequence"/>
</dbReference>
<organism evidence="1 2">
    <name type="scientific">Oidiodendron maius (strain Zn)</name>
    <dbReference type="NCBI Taxonomy" id="913774"/>
    <lineage>
        <taxon>Eukaryota</taxon>
        <taxon>Fungi</taxon>
        <taxon>Dikarya</taxon>
        <taxon>Ascomycota</taxon>
        <taxon>Pezizomycotina</taxon>
        <taxon>Leotiomycetes</taxon>
        <taxon>Leotiomycetes incertae sedis</taxon>
        <taxon>Myxotrichaceae</taxon>
        <taxon>Oidiodendron</taxon>
    </lineage>
</organism>
<dbReference type="EMBL" id="KN832873">
    <property type="protein sequence ID" value="KIN03839.1"/>
    <property type="molecule type" value="Genomic_DNA"/>
</dbReference>
<accession>A0A0C3CXT3</accession>
<dbReference type="PANTHER" id="PTHR31630:SF6">
    <property type="entry name" value="PHYTANOYL-COA DIOXYGENASE-RELATED"/>
    <property type="match status" value="1"/>
</dbReference>
<dbReference type="PANTHER" id="PTHR31630">
    <property type="entry name" value="PHYTANOYL-COA DIOXYGENASE-RELATED-RELATED"/>
    <property type="match status" value="1"/>
</dbReference>
<dbReference type="Pfam" id="PF05721">
    <property type="entry name" value="PhyH"/>
    <property type="match status" value="1"/>
</dbReference>
<sequence>MTTTSSLTVEEAPSRYIRIEPNKFDWLDHFQQHGWAVVKGAIPAERAKAYQQQAFAWLKSFGTDLDIDNPETWTKENLPVQSKINTFSAYGVAHEKFMWDARMEPGVLAAFATLWGTEELLVSFDALNVTFPNRKDKPRRAPWPHIDQSPLRRGLQCAQGVINLSHSGPEDGGLLVYPGSHQLMEEFFDTQTDKTTWQARDGYDFTAAQVQWFADRGIGTHKVCAEPGDLLIWDSRTIHWGTEPTEKGNTIRTVIYASYAPAALASAATLEKKAQVFRVWEATTHWAHDNIIFKKTDAILDDGSIDPRSRDEPREKPALSDRLLQLAGAKAY</sequence>